<feature type="domain" description="Mur ligase N-terminal catalytic" evidence="9">
    <location>
        <begin position="2"/>
        <end position="96"/>
    </location>
</feature>
<dbReference type="PANTHER" id="PTHR43445">
    <property type="entry name" value="UDP-N-ACETYLMURAMATE--L-ALANINE LIGASE-RELATED"/>
    <property type="match status" value="1"/>
</dbReference>
<dbReference type="RefSeq" id="WP_080808762.1">
    <property type="nucleotide sequence ID" value="NZ_LT828562.1"/>
</dbReference>
<dbReference type="Gene3D" id="3.90.190.20">
    <property type="entry name" value="Mur ligase, C-terminal domain"/>
    <property type="match status" value="1"/>
</dbReference>
<dbReference type="InterPro" id="IPR004101">
    <property type="entry name" value="Mur_ligase_C"/>
</dbReference>
<evidence type="ECO:0000259" key="10">
    <source>
        <dbReference type="Pfam" id="PF02875"/>
    </source>
</evidence>
<evidence type="ECO:0000256" key="4">
    <source>
        <dbReference type="ARBA" id="ARBA00022840"/>
    </source>
</evidence>
<evidence type="ECO:0000259" key="9">
    <source>
        <dbReference type="Pfam" id="PF01225"/>
    </source>
</evidence>
<dbReference type="PANTHER" id="PTHR43445:SF5">
    <property type="entry name" value="UDP-N-ACETYLMURAMATE--L-ALANYL-GAMMA-D-GLUTAMYL-MESO-2,6-DIAMINOHEPTANDIOATE LIGASE"/>
    <property type="match status" value="1"/>
</dbReference>
<evidence type="ECO:0000256" key="6">
    <source>
        <dbReference type="ARBA" id="ARBA00022984"/>
    </source>
</evidence>
<dbReference type="Pfam" id="PF08245">
    <property type="entry name" value="Mur_ligase_M"/>
    <property type="match status" value="1"/>
</dbReference>
<dbReference type="SUPFAM" id="SSF53623">
    <property type="entry name" value="MurD-like peptide ligases, catalytic domain"/>
    <property type="match status" value="1"/>
</dbReference>
<keyword evidence="8" id="KW-0961">Cell wall biogenesis/degradation</keyword>
<evidence type="ECO:0000256" key="7">
    <source>
        <dbReference type="ARBA" id="ARBA00023306"/>
    </source>
</evidence>
<dbReference type="AlphaFoldDB" id="A0A1W1HDX2"/>
<protein>
    <submittedName>
        <fullName evidence="12">UDP-N-acetylmuramate:L-alanyl-gamma-D-glutamyl-meso-diaminopimelate ligase</fullName>
        <ecNumber evidence="12">6.3.2.-</ecNumber>
    </submittedName>
</protein>
<keyword evidence="1 12" id="KW-0436">Ligase</keyword>
<evidence type="ECO:0000256" key="2">
    <source>
        <dbReference type="ARBA" id="ARBA00022618"/>
    </source>
</evidence>
<dbReference type="Gene3D" id="3.40.50.720">
    <property type="entry name" value="NAD(P)-binding Rossmann-like Domain"/>
    <property type="match status" value="1"/>
</dbReference>
<name>A0A1W1HDX2_9BACT</name>
<evidence type="ECO:0000313" key="13">
    <source>
        <dbReference type="Proteomes" id="UP000191931"/>
    </source>
</evidence>
<evidence type="ECO:0000259" key="11">
    <source>
        <dbReference type="Pfam" id="PF08245"/>
    </source>
</evidence>
<feature type="domain" description="Mur ligase C-terminal" evidence="10">
    <location>
        <begin position="319"/>
        <end position="450"/>
    </location>
</feature>
<dbReference type="GO" id="GO:0051301">
    <property type="term" value="P:cell division"/>
    <property type="evidence" value="ECO:0007669"/>
    <property type="project" value="UniProtKB-KW"/>
</dbReference>
<dbReference type="EC" id="6.3.2.-" evidence="12"/>
<dbReference type="InterPro" id="IPR050061">
    <property type="entry name" value="MurCDEF_pg_biosynth"/>
</dbReference>
<dbReference type="EMBL" id="FWEV01000148">
    <property type="protein sequence ID" value="SLM30582.1"/>
    <property type="molecule type" value="Genomic_DNA"/>
</dbReference>
<dbReference type="SUPFAM" id="SSF51984">
    <property type="entry name" value="MurCD N-terminal domain"/>
    <property type="match status" value="1"/>
</dbReference>
<dbReference type="Gene3D" id="3.40.1190.10">
    <property type="entry name" value="Mur-like, catalytic domain"/>
    <property type="match status" value="1"/>
</dbReference>
<dbReference type="InterPro" id="IPR036615">
    <property type="entry name" value="Mur_ligase_C_dom_sf"/>
</dbReference>
<organism evidence="12 13">
    <name type="scientific">Desulfamplus magnetovallimortis</name>
    <dbReference type="NCBI Taxonomy" id="1246637"/>
    <lineage>
        <taxon>Bacteria</taxon>
        <taxon>Pseudomonadati</taxon>
        <taxon>Thermodesulfobacteriota</taxon>
        <taxon>Desulfobacteria</taxon>
        <taxon>Desulfobacterales</taxon>
        <taxon>Desulfobacteraceae</taxon>
        <taxon>Desulfamplus</taxon>
    </lineage>
</organism>
<dbReference type="NCBIfam" id="TIGR01081">
    <property type="entry name" value="mpl"/>
    <property type="match status" value="1"/>
</dbReference>
<feature type="domain" description="Mur ligase central" evidence="11">
    <location>
        <begin position="104"/>
        <end position="296"/>
    </location>
</feature>
<evidence type="ECO:0000256" key="1">
    <source>
        <dbReference type="ARBA" id="ARBA00022598"/>
    </source>
</evidence>
<dbReference type="GO" id="GO:0071555">
    <property type="term" value="P:cell wall organization"/>
    <property type="evidence" value="ECO:0007669"/>
    <property type="project" value="UniProtKB-KW"/>
</dbReference>
<dbReference type="SUPFAM" id="SSF53244">
    <property type="entry name" value="MurD-like peptide ligases, peptide-binding domain"/>
    <property type="match status" value="1"/>
</dbReference>
<sequence>MIAACGTGMGALACMLKELGFEVTGSDQNVYPPMSDFLREKGIGLFKGYDAANLGHKPDLVIIGNAVSRGNVEAEAVIERGMPFCSMPQALNHFVAKGKKQIVVTGTHGKTTTSSLVAHILFHAGLDPSFMIGGIVKGFDSNYRIGKGSFMVIEGDEYDTAFFDKGPKFMHYTPDTAVITGIEFDHADIFSDIDQIKGFFREFVDKIPESSLVMACAENKILPEILEGAGCDIQYYGFAENKMNTMSCNWSCRNLAPSANGAVFNLITPEQRELVVKTPMMGSHNAMNIMAAFGAARRAGVPDDIILDALAHFRGIRRRQDIRGVRNNITVMDDFAHHPTAVRETIAAVKPFVKEGRVVAVFEPRTNSSMRDIFQNDYPASFLGADMVCVRKPSMLSKIPENQRLSTEKLVADIAEMGIDAHYFEDTDSIIEFLLISAKPGDLILVMSNGGFDMIHEKLLERL</sequence>
<proteinExistence type="predicted"/>
<keyword evidence="2" id="KW-0132">Cell division</keyword>
<dbReference type="Pfam" id="PF01225">
    <property type="entry name" value="Mur_ligase"/>
    <property type="match status" value="1"/>
</dbReference>
<accession>A0A1W1HDX2</accession>
<keyword evidence="6" id="KW-0573">Peptidoglycan synthesis</keyword>
<reference evidence="12 13" key="1">
    <citation type="submission" date="2017-03" db="EMBL/GenBank/DDBJ databases">
        <authorList>
            <person name="Afonso C.L."/>
            <person name="Miller P.J."/>
            <person name="Scott M.A."/>
            <person name="Spackman E."/>
            <person name="Goraichik I."/>
            <person name="Dimitrov K.M."/>
            <person name="Suarez D.L."/>
            <person name="Swayne D.E."/>
        </authorList>
    </citation>
    <scope>NUCLEOTIDE SEQUENCE [LARGE SCALE GENOMIC DNA]</scope>
    <source>
        <strain evidence="12">PRJEB14757</strain>
    </source>
</reference>
<dbReference type="GO" id="GO:0008360">
    <property type="term" value="P:regulation of cell shape"/>
    <property type="evidence" value="ECO:0007669"/>
    <property type="project" value="UniProtKB-KW"/>
</dbReference>
<dbReference type="InterPro" id="IPR000713">
    <property type="entry name" value="Mur_ligase_N"/>
</dbReference>
<dbReference type="Pfam" id="PF02875">
    <property type="entry name" value="Mur_ligase_C"/>
    <property type="match status" value="1"/>
</dbReference>
<dbReference type="Proteomes" id="UP000191931">
    <property type="component" value="Unassembled WGS sequence"/>
</dbReference>
<dbReference type="InterPro" id="IPR005757">
    <property type="entry name" value="Mpl"/>
</dbReference>
<evidence type="ECO:0000313" key="12">
    <source>
        <dbReference type="EMBL" id="SLM30582.1"/>
    </source>
</evidence>
<evidence type="ECO:0000256" key="5">
    <source>
        <dbReference type="ARBA" id="ARBA00022960"/>
    </source>
</evidence>
<keyword evidence="7" id="KW-0131">Cell cycle</keyword>
<dbReference type="InterPro" id="IPR013221">
    <property type="entry name" value="Mur_ligase_cen"/>
</dbReference>
<dbReference type="GO" id="GO:0016881">
    <property type="term" value="F:acid-amino acid ligase activity"/>
    <property type="evidence" value="ECO:0007669"/>
    <property type="project" value="InterPro"/>
</dbReference>
<dbReference type="GO" id="GO:0005524">
    <property type="term" value="F:ATP binding"/>
    <property type="evidence" value="ECO:0007669"/>
    <property type="project" value="UniProtKB-KW"/>
</dbReference>
<dbReference type="STRING" id="1246637.MTBBW1_2310030"/>
<evidence type="ECO:0000256" key="8">
    <source>
        <dbReference type="ARBA" id="ARBA00023316"/>
    </source>
</evidence>
<dbReference type="OrthoDB" id="9804126at2"/>
<keyword evidence="5" id="KW-0133">Cell shape</keyword>
<keyword evidence="13" id="KW-1185">Reference proteome</keyword>
<keyword evidence="3" id="KW-0547">Nucleotide-binding</keyword>
<dbReference type="GO" id="GO:0009252">
    <property type="term" value="P:peptidoglycan biosynthetic process"/>
    <property type="evidence" value="ECO:0007669"/>
    <property type="project" value="UniProtKB-KW"/>
</dbReference>
<gene>
    <name evidence="12" type="primary">mpl</name>
    <name evidence="12" type="ORF">MTBBW1_2310030</name>
</gene>
<keyword evidence="4" id="KW-0067">ATP-binding</keyword>
<evidence type="ECO:0000256" key="3">
    <source>
        <dbReference type="ARBA" id="ARBA00022741"/>
    </source>
</evidence>
<dbReference type="InterPro" id="IPR036565">
    <property type="entry name" value="Mur-like_cat_sf"/>
</dbReference>